<proteinExistence type="predicted"/>
<dbReference type="PANTHER" id="PTHR35792">
    <property type="entry name" value="GENERAL STRESS PROTEIN"/>
    <property type="match status" value="1"/>
</dbReference>
<accession>A0AAU8LX00</accession>
<name>A0AAU8LX00_9BACT</name>
<dbReference type="InterPro" id="IPR052928">
    <property type="entry name" value="Desiccation-related_membrane"/>
</dbReference>
<reference evidence="3" key="2">
    <citation type="submission" date="2024-06" db="EMBL/GenBank/DDBJ databases">
        <authorList>
            <person name="Plum-Jensen L.E."/>
            <person name="Schramm A."/>
            <person name="Marshall I.P.G."/>
        </authorList>
    </citation>
    <scope>NUCLEOTIDE SEQUENCE</scope>
    <source>
        <strain evidence="3">Rat1</strain>
    </source>
</reference>
<dbReference type="PANTHER" id="PTHR35792:SF1">
    <property type="entry name" value="SLL0268 PROTEIN"/>
    <property type="match status" value="1"/>
</dbReference>
<evidence type="ECO:0000256" key="1">
    <source>
        <dbReference type="SAM" id="MobiDB-lite"/>
    </source>
</evidence>
<keyword evidence="2" id="KW-0472">Membrane</keyword>
<evidence type="ECO:0000313" key="3">
    <source>
        <dbReference type="EMBL" id="XCN73744.1"/>
    </source>
</evidence>
<feature type="compositionally biased region" description="Basic and acidic residues" evidence="1">
    <location>
        <begin position="77"/>
        <end position="104"/>
    </location>
</feature>
<dbReference type="KEGG" id="eaj:Q3M24_03030"/>
<gene>
    <name evidence="3" type="ORF">Q3M24_03030</name>
</gene>
<reference evidence="3" key="1">
    <citation type="journal article" date="2024" name="Syst. Appl. Microbiol.">
        <title>First single-strain enrichments of Electrothrix cable bacteria, description of E. aestuarii sp. nov. and E. rattekaaiensis sp. nov., and proposal of a cable bacteria taxonomy following the rules of the SeqCode.</title>
        <authorList>
            <person name="Plum-Jensen L.E."/>
            <person name="Schramm A."/>
            <person name="Marshall I.P.G."/>
        </authorList>
    </citation>
    <scope>NUCLEOTIDE SEQUENCE</scope>
    <source>
        <strain evidence="3">Rat1</strain>
    </source>
</reference>
<keyword evidence="2" id="KW-0812">Transmembrane</keyword>
<feature type="transmembrane region" description="Helical" evidence="2">
    <location>
        <begin position="12"/>
        <end position="30"/>
    </location>
</feature>
<dbReference type="InterPro" id="IPR024623">
    <property type="entry name" value="YtxH"/>
</dbReference>
<dbReference type="EMBL" id="CP159373">
    <property type="protein sequence ID" value="XCN73744.1"/>
    <property type="molecule type" value="Genomic_DNA"/>
</dbReference>
<dbReference type="Pfam" id="PF12732">
    <property type="entry name" value="YtxH"/>
    <property type="match status" value="1"/>
</dbReference>
<sequence length="104" mass="11551">MSEYRKHPSHFALFFLMGGALGALAGIFLAPKSGKRMRADLRTKGGNAVEDTKEMYADVSTKAKNIIEEAEQQAKTLKKEAERHLSEARQKAKELLTGSDEKKN</sequence>
<protein>
    <submittedName>
        <fullName evidence="3">YtxH domain-containing protein</fullName>
    </submittedName>
</protein>
<dbReference type="AlphaFoldDB" id="A0AAU8LX00"/>
<evidence type="ECO:0000256" key="2">
    <source>
        <dbReference type="SAM" id="Phobius"/>
    </source>
</evidence>
<organism evidence="3">
    <name type="scientific">Candidatus Electrothrix aestuarii</name>
    <dbReference type="NCBI Taxonomy" id="3062594"/>
    <lineage>
        <taxon>Bacteria</taxon>
        <taxon>Pseudomonadati</taxon>
        <taxon>Thermodesulfobacteriota</taxon>
        <taxon>Desulfobulbia</taxon>
        <taxon>Desulfobulbales</taxon>
        <taxon>Desulfobulbaceae</taxon>
        <taxon>Candidatus Electrothrix</taxon>
    </lineage>
</organism>
<keyword evidence="2" id="KW-1133">Transmembrane helix</keyword>
<feature type="region of interest" description="Disordered" evidence="1">
    <location>
        <begin position="75"/>
        <end position="104"/>
    </location>
</feature>